<dbReference type="Gene3D" id="3.50.50.60">
    <property type="entry name" value="FAD/NAD(P)-binding domain"/>
    <property type="match status" value="1"/>
</dbReference>
<evidence type="ECO:0000256" key="3">
    <source>
        <dbReference type="ARBA" id="ARBA00022827"/>
    </source>
</evidence>
<dbReference type="AlphaFoldDB" id="A0AAD5EC66"/>
<comment type="similarity">
    <text evidence="1">Belongs to the paxM FAD-dependent monooxygenase family.</text>
</comment>
<dbReference type="PANTHER" id="PTHR47356">
    <property type="entry name" value="FAD-DEPENDENT MONOOXYGENASE ASQG-RELATED"/>
    <property type="match status" value="1"/>
</dbReference>
<evidence type="ECO:0000313" key="7">
    <source>
        <dbReference type="Proteomes" id="UP001206595"/>
    </source>
</evidence>
<sequence length="451" mass="50355">MEKSKFKAIIVGGSVAGQTLSLAFEKANIDYVLLEKHESFAPEVGASIGIFANGMRVLDQLGICNEIEARTEPLRAMSKRDGKGNEFDYNEILSKISDRHGYTINFMERKDLLSVMYAAQPNVSKLLCNKRVDSIEQGDNGVKVTTSDGSEYEGDIVVGADGVWSKVRQMMWNAMDADKSLPKDVAKDLAKDKTVLTCEYACVFGISYNVMSIPAGHNNLVFRHGSSFLILSGKNGTVYWFYFEKLDKKYAVPNIPRYTQEDAVKTCEKQLDAIIAENVTFRELWDNRKSAIKVALEEGVMRRWHYSRFVVLGDAAHKMTPNMGQGGNSAIESAAILSNCLKSALDKNNQQLNSKQIDECLSLYQAERRKRIKSVSTRAGDATRMEALDSMTKVIMARYIIPSLGEKLILKLIGDLLKEAPSLDFVDKPTRAHLVPYSDEKPKKKKSILGF</sequence>
<dbReference type="InterPro" id="IPR050562">
    <property type="entry name" value="FAD_mOase_fung"/>
</dbReference>
<dbReference type="GeneID" id="75913211"/>
<evidence type="ECO:0000259" key="5">
    <source>
        <dbReference type="Pfam" id="PF01494"/>
    </source>
</evidence>
<comment type="caution">
    <text evidence="6">The sequence shown here is derived from an EMBL/GenBank/DDBJ whole genome shotgun (WGS) entry which is preliminary data.</text>
</comment>
<evidence type="ECO:0000256" key="4">
    <source>
        <dbReference type="ARBA" id="ARBA00023002"/>
    </source>
</evidence>
<dbReference type="InterPro" id="IPR002938">
    <property type="entry name" value="FAD-bd"/>
</dbReference>
<name>A0AAD5EC66_UMBRA</name>
<keyword evidence="7" id="KW-1185">Reference proteome</keyword>
<dbReference type="PRINTS" id="PR00420">
    <property type="entry name" value="RNGMNOXGNASE"/>
</dbReference>
<keyword evidence="3" id="KW-0274">FAD</keyword>
<protein>
    <recommendedName>
        <fullName evidence="5">FAD-binding domain-containing protein</fullName>
    </recommendedName>
</protein>
<reference evidence="6" key="1">
    <citation type="submission" date="2021-06" db="EMBL/GenBank/DDBJ databases">
        <authorList>
            <consortium name="DOE Joint Genome Institute"/>
            <person name="Mondo S.J."/>
            <person name="Amses K.R."/>
            <person name="Simmons D.R."/>
            <person name="Longcore J.E."/>
            <person name="Seto K."/>
            <person name="Alves G.H."/>
            <person name="Bonds A.E."/>
            <person name="Quandt C.A."/>
            <person name="Davis W.J."/>
            <person name="Chang Y."/>
            <person name="Letcher P.M."/>
            <person name="Powell M.J."/>
            <person name="Kuo A."/>
            <person name="Labutti K."/>
            <person name="Pangilinan J."/>
            <person name="Andreopoulos W."/>
            <person name="Tritt A."/>
            <person name="Riley R."/>
            <person name="Hundley H."/>
            <person name="Johnson J."/>
            <person name="Lipzen A."/>
            <person name="Barry K."/>
            <person name="Berbee M.L."/>
            <person name="Buchler N.E."/>
            <person name="Grigoriev I.V."/>
            <person name="Spatafora J.W."/>
            <person name="Stajich J.E."/>
            <person name="James T.Y."/>
        </authorList>
    </citation>
    <scope>NUCLEOTIDE SEQUENCE</scope>
    <source>
        <strain evidence="6">AG</strain>
    </source>
</reference>
<dbReference type="EMBL" id="MU620908">
    <property type="protein sequence ID" value="KAI8580988.1"/>
    <property type="molecule type" value="Genomic_DNA"/>
</dbReference>
<dbReference type="SUPFAM" id="SSF51905">
    <property type="entry name" value="FAD/NAD(P)-binding domain"/>
    <property type="match status" value="1"/>
</dbReference>
<keyword evidence="2" id="KW-0285">Flavoprotein</keyword>
<keyword evidence="4" id="KW-0560">Oxidoreductase</keyword>
<dbReference type="Proteomes" id="UP001206595">
    <property type="component" value="Unassembled WGS sequence"/>
</dbReference>
<evidence type="ECO:0000256" key="1">
    <source>
        <dbReference type="ARBA" id="ARBA00007992"/>
    </source>
</evidence>
<dbReference type="Pfam" id="PF01494">
    <property type="entry name" value="FAD_binding_3"/>
    <property type="match status" value="1"/>
</dbReference>
<accession>A0AAD5EC66</accession>
<organism evidence="6 7">
    <name type="scientific">Umbelopsis ramanniana AG</name>
    <dbReference type="NCBI Taxonomy" id="1314678"/>
    <lineage>
        <taxon>Eukaryota</taxon>
        <taxon>Fungi</taxon>
        <taxon>Fungi incertae sedis</taxon>
        <taxon>Mucoromycota</taxon>
        <taxon>Mucoromycotina</taxon>
        <taxon>Umbelopsidomycetes</taxon>
        <taxon>Umbelopsidales</taxon>
        <taxon>Umbelopsidaceae</taxon>
        <taxon>Umbelopsis</taxon>
    </lineage>
</organism>
<proteinExistence type="inferred from homology"/>
<dbReference type="PANTHER" id="PTHR47356:SF2">
    <property type="entry name" value="FAD-BINDING DOMAIN-CONTAINING PROTEIN-RELATED"/>
    <property type="match status" value="1"/>
</dbReference>
<dbReference type="InterPro" id="IPR036188">
    <property type="entry name" value="FAD/NAD-bd_sf"/>
</dbReference>
<reference evidence="6" key="2">
    <citation type="journal article" date="2022" name="Proc. Natl. Acad. Sci. U.S.A.">
        <title>Diploid-dominant life cycles characterize the early evolution of Fungi.</title>
        <authorList>
            <person name="Amses K.R."/>
            <person name="Simmons D.R."/>
            <person name="Longcore J.E."/>
            <person name="Mondo S.J."/>
            <person name="Seto K."/>
            <person name="Jeronimo G.H."/>
            <person name="Bonds A.E."/>
            <person name="Quandt C.A."/>
            <person name="Davis W.J."/>
            <person name="Chang Y."/>
            <person name="Federici B.A."/>
            <person name="Kuo A."/>
            <person name="LaButti K."/>
            <person name="Pangilinan J."/>
            <person name="Andreopoulos W."/>
            <person name="Tritt A."/>
            <person name="Riley R."/>
            <person name="Hundley H."/>
            <person name="Johnson J."/>
            <person name="Lipzen A."/>
            <person name="Barry K."/>
            <person name="Lang B.F."/>
            <person name="Cuomo C.A."/>
            <person name="Buchler N.E."/>
            <person name="Grigoriev I.V."/>
            <person name="Spatafora J.W."/>
            <person name="Stajich J.E."/>
            <person name="James T.Y."/>
        </authorList>
    </citation>
    <scope>NUCLEOTIDE SEQUENCE</scope>
    <source>
        <strain evidence="6">AG</strain>
    </source>
</reference>
<evidence type="ECO:0000313" key="6">
    <source>
        <dbReference type="EMBL" id="KAI8580988.1"/>
    </source>
</evidence>
<evidence type="ECO:0000256" key="2">
    <source>
        <dbReference type="ARBA" id="ARBA00022630"/>
    </source>
</evidence>
<feature type="domain" description="FAD-binding" evidence="5">
    <location>
        <begin position="7"/>
        <end position="377"/>
    </location>
</feature>
<gene>
    <name evidence="6" type="ORF">K450DRAFT_234076</name>
</gene>
<dbReference type="GO" id="GO:0071949">
    <property type="term" value="F:FAD binding"/>
    <property type="evidence" value="ECO:0007669"/>
    <property type="project" value="InterPro"/>
</dbReference>
<dbReference type="GO" id="GO:0004497">
    <property type="term" value="F:monooxygenase activity"/>
    <property type="evidence" value="ECO:0007669"/>
    <property type="project" value="InterPro"/>
</dbReference>
<dbReference type="RefSeq" id="XP_051445992.1">
    <property type="nucleotide sequence ID" value="XM_051587866.1"/>
</dbReference>